<dbReference type="InterPro" id="IPR005174">
    <property type="entry name" value="KIB1-4_b-propeller"/>
</dbReference>
<feature type="region of interest" description="Disordered" evidence="1">
    <location>
        <begin position="1"/>
        <end position="31"/>
    </location>
</feature>
<evidence type="ECO:0000313" key="5">
    <source>
        <dbReference type="Proteomes" id="UP001497516"/>
    </source>
</evidence>
<protein>
    <recommendedName>
        <fullName evidence="6">F-box domain-containing protein</fullName>
    </recommendedName>
</protein>
<sequence length="471" mass="52356">MAATMKRKSRHHSKKAERTSKRTRTERPSSDWAGLPCELLHEILGRLKFVDQARAKWACKRWRSAAPESPLNTKTPWLWIPPQADELDGIKCDDGSHTRLYNPADGYLHATKAFSEQNQSSFCVGASHGCLILLDYYSSGSPYFLPFLFNPLTGSRRQLPKLDFEFPCFHRVRKSGIPITTGIIREYVVHKAILTSDPSDCESRSRFTAVLLSGGDRQISICAPFSDYSWAELEGDDSAPYQDVSTSDRGFLFALGGDFSVDVWNIRHEDSDSPFKVTSFAPSVPEQFPVGEKDGCVSRFYIVSGGDDDAMPILVARIVGEFVDGEGKVVGEDEMVPEEGSNHPPVCPYRTVGFEVYKMDAEGGRWVRAANLRGAAGDEEKRALFLGGGDSVSVPAGGGIAADSIYYTDDGWERMDEDYLYGGHDIGVFDLREGKIRRIDDEFEEDKFDPPPCWLVPTPAAELSFESLVEL</sequence>
<dbReference type="InterPro" id="IPR050942">
    <property type="entry name" value="F-box_BR-signaling"/>
</dbReference>
<organism evidence="4 5">
    <name type="scientific">Linum trigynum</name>
    <dbReference type="NCBI Taxonomy" id="586398"/>
    <lineage>
        <taxon>Eukaryota</taxon>
        <taxon>Viridiplantae</taxon>
        <taxon>Streptophyta</taxon>
        <taxon>Embryophyta</taxon>
        <taxon>Tracheophyta</taxon>
        <taxon>Spermatophyta</taxon>
        <taxon>Magnoliopsida</taxon>
        <taxon>eudicotyledons</taxon>
        <taxon>Gunneridae</taxon>
        <taxon>Pentapetalae</taxon>
        <taxon>rosids</taxon>
        <taxon>fabids</taxon>
        <taxon>Malpighiales</taxon>
        <taxon>Linaceae</taxon>
        <taxon>Linum</taxon>
    </lineage>
</organism>
<dbReference type="Pfam" id="PF03478">
    <property type="entry name" value="Beta-prop_KIB1-4"/>
    <property type="match status" value="1"/>
</dbReference>
<dbReference type="Gene3D" id="1.20.1280.50">
    <property type="match status" value="1"/>
</dbReference>
<accession>A0AAV2GQU4</accession>
<evidence type="ECO:0000256" key="1">
    <source>
        <dbReference type="SAM" id="MobiDB-lite"/>
    </source>
</evidence>
<dbReference type="SUPFAM" id="SSF81383">
    <property type="entry name" value="F-box domain"/>
    <property type="match status" value="1"/>
</dbReference>
<evidence type="ECO:0008006" key="6">
    <source>
        <dbReference type="Google" id="ProtNLM"/>
    </source>
</evidence>
<feature type="domain" description="KIB1-4 beta-propeller" evidence="2">
    <location>
        <begin position="101"/>
        <end position="430"/>
    </location>
</feature>
<dbReference type="InterPro" id="IPR001810">
    <property type="entry name" value="F-box_dom"/>
</dbReference>
<dbReference type="EMBL" id="OZ034822">
    <property type="protein sequence ID" value="CAL1412707.1"/>
    <property type="molecule type" value="Genomic_DNA"/>
</dbReference>
<dbReference type="PANTHER" id="PTHR44259">
    <property type="entry name" value="OS07G0183000 PROTEIN-RELATED"/>
    <property type="match status" value="1"/>
</dbReference>
<dbReference type="Pfam" id="PF12937">
    <property type="entry name" value="F-box-like"/>
    <property type="match status" value="1"/>
</dbReference>
<name>A0AAV2GQU4_9ROSI</name>
<dbReference type="AlphaFoldDB" id="A0AAV2GQU4"/>
<feature type="compositionally biased region" description="Basic residues" evidence="1">
    <location>
        <begin position="1"/>
        <end position="15"/>
    </location>
</feature>
<dbReference type="InterPro" id="IPR036047">
    <property type="entry name" value="F-box-like_dom_sf"/>
</dbReference>
<dbReference type="PANTHER" id="PTHR44259:SF15">
    <property type="entry name" value="F-BOX PROTEIN KIB2-RELATED"/>
    <property type="match status" value="1"/>
</dbReference>
<dbReference type="Proteomes" id="UP001497516">
    <property type="component" value="Chromosome 9"/>
</dbReference>
<keyword evidence="5" id="KW-1185">Reference proteome</keyword>
<feature type="domain" description="F-box" evidence="3">
    <location>
        <begin position="32"/>
        <end position="66"/>
    </location>
</feature>
<reference evidence="4 5" key="1">
    <citation type="submission" date="2024-04" db="EMBL/GenBank/DDBJ databases">
        <authorList>
            <person name="Fracassetti M."/>
        </authorList>
    </citation>
    <scope>NUCLEOTIDE SEQUENCE [LARGE SCALE GENOMIC DNA]</scope>
</reference>
<evidence type="ECO:0000313" key="4">
    <source>
        <dbReference type="EMBL" id="CAL1412707.1"/>
    </source>
</evidence>
<feature type="compositionally biased region" description="Basic and acidic residues" evidence="1">
    <location>
        <begin position="16"/>
        <end position="29"/>
    </location>
</feature>
<evidence type="ECO:0000259" key="2">
    <source>
        <dbReference type="Pfam" id="PF03478"/>
    </source>
</evidence>
<evidence type="ECO:0000259" key="3">
    <source>
        <dbReference type="Pfam" id="PF12937"/>
    </source>
</evidence>
<gene>
    <name evidence="4" type="ORF">LTRI10_LOCUS51981</name>
</gene>
<proteinExistence type="predicted"/>